<organism evidence="1 2">
    <name type="scientific">Reinekea thalattae</name>
    <dbReference type="NCBI Taxonomy" id="2593301"/>
    <lineage>
        <taxon>Bacteria</taxon>
        <taxon>Pseudomonadati</taxon>
        <taxon>Pseudomonadota</taxon>
        <taxon>Gammaproteobacteria</taxon>
        <taxon>Oceanospirillales</taxon>
        <taxon>Saccharospirillaceae</taxon>
        <taxon>Reinekea</taxon>
    </lineage>
</organism>
<dbReference type="RefSeq" id="WP_147713790.1">
    <property type="nucleotide sequence ID" value="NZ_VKAD01000001.1"/>
</dbReference>
<proteinExistence type="predicted"/>
<sequence length="105" mass="11764">MAFELFSGTSTVDSGNLAFIGAIDFDELRYISSLAEKLNSDFIAQFSVYFDDIEISLSDCQAAYPSLVESMTAELNEEERNSLNRIVAVVNYALYHKHNLYGFAD</sequence>
<name>A0A5C8Z8X5_9GAMM</name>
<accession>A0A5C8Z8X5</accession>
<reference evidence="1 2" key="1">
    <citation type="submission" date="2019-07" db="EMBL/GenBank/DDBJ databases">
        <title>Reinekea sp. strain SSH23 genome sequencing and assembly.</title>
        <authorList>
            <person name="Kim I."/>
        </authorList>
    </citation>
    <scope>NUCLEOTIDE SEQUENCE [LARGE SCALE GENOMIC DNA]</scope>
    <source>
        <strain evidence="1 2">SSH23</strain>
    </source>
</reference>
<keyword evidence="2" id="KW-1185">Reference proteome</keyword>
<gene>
    <name evidence="1" type="ORF">FME95_07595</name>
</gene>
<evidence type="ECO:0000313" key="2">
    <source>
        <dbReference type="Proteomes" id="UP000321764"/>
    </source>
</evidence>
<evidence type="ECO:0000313" key="1">
    <source>
        <dbReference type="EMBL" id="TXR54392.1"/>
    </source>
</evidence>
<comment type="caution">
    <text evidence="1">The sequence shown here is derived from an EMBL/GenBank/DDBJ whole genome shotgun (WGS) entry which is preliminary data.</text>
</comment>
<dbReference type="AlphaFoldDB" id="A0A5C8Z8X5"/>
<dbReference type="Proteomes" id="UP000321764">
    <property type="component" value="Unassembled WGS sequence"/>
</dbReference>
<protein>
    <submittedName>
        <fullName evidence="1">Uncharacterized protein</fullName>
    </submittedName>
</protein>
<dbReference type="EMBL" id="VKAD01000001">
    <property type="protein sequence ID" value="TXR54392.1"/>
    <property type="molecule type" value="Genomic_DNA"/>
</dbReference>